<dbReference type="AlphaFoldDB" id="A0A918ZKT6"/>
<dbReference type="EMBL" id="BNBC01000002">
    <property type="protein sequence ID" value="GHE56777.1"/>
    <property type="molecule type" value="Genomic_DNA"/>
</dbReference>
<dbReference type="RefSeq" id="WP_189896171.1">
    <property type="nucleotide sequence ID" value="NZ_BNBC01000002.1"/>
</dbReference>
<protein>
    <submittedName>
        <fullName evidence="1">Uncharacterized protein</fullName>
    </submittedName>
</protein>
<organism evidence="1 2">
    <name type="scientific">Streptomyces spiralis</name>
    <dbReference type="NCBI Taxonomy" id="66376"/>
    <lineage>
        <taxon>Bacteria</taxon>
        <taxon>Bacillati</taxon>
        <taxon>Actinomycetota</taxon>
        <taxon>Actinomycetes</taxon>
        <taxon>Kitasatosporales</taxon>
        <taxon>Streptomycetaceae</taxon>
        <taxon>Streptomyces</taxon>
    </lineage>
</organism>
<evidence type="ECO:0000313" key="1">
    <source>
        <dbReference type="EMBL" id="GHE56777.1"/>
    </source>
</evidence>
<sequence length="73" mass="7238">MADTAASAETLQSDLIDLTDVPLAELGEVPLFPAALASLLGGLAASPAPLCEGNMAAMCGTTPWLSTGAPHDS</sequence>
<dbReference type="Proteomes" id="UP000641386">
    <property type="component" value="Unassembled WGS sequence"/>
</dbReference>
<proteinExistence type="predicted"/>
<gene>
    <name evidence="1" type="ORF">GCM10014715_07260</name>
</gene>
<name>A0A918ZKT6_9ACTN</name>
<comment type="caution">
    <text evidence="1">The sequence shown here is derived from an EMBL/GenBank/DDBJ whole genome shotgun (WGS) entry which is preliminary data.</text>
</comment>
<keyword evidence="2" id="KW-1185">Reference proteome</keyword>
<reference evidence="1" key="2">
    <citation type="submission" date="2020-09" db="EMBL/GenBank/DDBJ databases">
        <authorList>
            <person name="Sun Q."/>
            <person name="Ohkuma M."/>
        </authorList>
    </citation>
    <scope>NUCLEOTIDE SEQUENCE</scope>
    <source>
        <strain evidence="1">JCM 3302</strain>
    </source>
</reference>
<evidence type="ECO:0000313" key="2">
    <source>
        <dbReference type="Proteomes" id="UP000641386"/>
    </source>
</evidence>
<accession>A0A918ZKT6</accession>
<reference evidence="1" key="1">
    <citation type="journal article" date="2014" name="Int. J. Syst. Evol. Microbiol.">
        <title>Complete genome sequence of Corynebacterium casei LMG S-19264T (=DSM 44701T), isolated from a smear-ripened cheese.</title>
        <authorList>
            <consortium name="US DOE Joint Genome Institute (JGI-PGF)"/>
            <person name="Walter F."/>
            <person name="Albersmeier A."/>
            <person name="Kalinowski J."/>
            <person name="Ruckert C."/>
        </authorList>
    </citation>
    <scope>NUCLEOTIDE SEQUENCE</scope>
    <source>
        <strain evidence="1">JCM 3302</strain>
    </source>
</reference>